<dbReference type="Proteomes" id="UP000319658">
    <property type="component" value="Segment"/>
</dbReference>
<accession>A0A514TVV4</accession>
<gene>
    <name evidence="2" type="ORF">D3_0125</name>
</gene>
<evidence type="ECO:0000256" key="1">
    <source>
        <dbReference type="SAM" id="MobiDB-lite"/>
    </source>
</evidence>
<feature type="region of interest" description="Disordered" evidence="1">
    <location>
        <begin position="31"/>
        <end position="55"/>
    </location>
</feature>
<organism evidence="2 3">
    <name type="scientific">Aeromonas phage D3</name>
    <dbReference type="NCBI Taxonomy" id="2593327"/>
    <lineage>
        <taxon>Viruses</taxon>
        <taxon>Duplodnaviria</taxon>
        <taxon>Heunggongvirae</taxon>
        <taxon>Uroviricota</taxon>
        <taxon>Caudoviricetes</taxon>
        <taxon>Chimalliviridae</taxon>
        <taxon>Ludhianavirus</taxon>
        <taxon>Ludhianavirus D3</taxon>
    </lineage>
</organism>
<feature type="compositionally biased region" description="Polar residues" evidence="1">
    <location>
        <begin position="31"/>
        <end position="41"/>
    </location>
</feature>
<name>A0A514TVV4_9CAUD</name>
<evidence type="ECO:0000313" key="3">
    <source>
        <dbReference type="Proteomes" id="UP000319658"/>
    </source>
</evidence>
<protein>
    <submittedName>
        <fullName evidence="2">Uncharacterized protein</fullName>
    </submittedName>
</protein>
<keyword evidence="3" id="KW-1185">Reference proteome</keyword>
<evidence type="ECO:0000313" key="2">
    <source>
        <dbReference type="EMBL" id="QDJ97123.1"/>
    </source>
</evidence>
<reference evidence="2 3" key="1">
    <citation type="submission" date="2019-06" db="EMBL/GenBank/DDBJ databases">
        <title>Complete genome sequence of Aeromonas hydrophila bacteriophage D3.</title>
        <authorList>
            <person name="Rai S."/>
            <person name="Tyagi A."/>
            <person name="Kumar N."/>
            <person name="Singh N."/>
        </authorList>
    </citation>
    <scope>NUCLEOTIDE SEQUENCE [LARGE SCALE GENOMIC DNA]</scope>
</reference>
<dbReference type="EMBL" id="MN102098">
    <property type="protein sequence ID" value="QDJ97123.1"/>
    <property type="molecule type" value="Genomic_DNA"/>
</dbReference>
<proteinExistence type="predicted"/>
<sequence length="55" mass="6230">MKVEHEVTEVILNYHEFTIVTVKTPKGSFQMSVTGHNQPKAKTSRMAESILKSIK</sequence>